<evidence type="ECO:0000256" key="1">
    <source>
        <dbReference type="SAM" id="MobiDB-lite"/>
    </source>
</evidence>
<dbReference type="EMBL" id="CADCTC010000154">
    <property type="protein sequence ID" value="CAA9260528.1"/>
    <property type="molecule type" value="Genomic_DNA"/>
</dbReference>
<feature type="non-terminal residue" evidence="2">
    <location>
        <position position="47"/>
    </location>
</feature>
<name>A0A6J4IUR0_9CHLR</name>
<feature type="non-terminal residue" evidence="2">
    <location>
        <position position="1"/>
    </location>
</feature>
<organism evidence="2">
    <name type="scientific">uncultured Chloroflexota bacterium</name>
    <dbReference type="NCBI Taxonomy" id="166587"/>
    <lineage>
        <taxon>Bacteria</taxon>
        <taxon>Bacillati</taxon>
        <taxon>Chloroflexota</taxon>
        <taxon>environmental samples</taxon>
    </lineage>
</organism>
<accession>A0A6J4IUR0</accession>
<gene>
    <name evidence="2" type="ORF">AVDCRST_MAG77-2549</name>
</gene>
<feature type="compositionally biased region" description="Polar residues" evidence="1">
    <location>
        <begin position="1"/>
        <end position="17"/>
    </location>
</feature>
<reference evidence="2" key="1">
    <citation type="submission" date="2020-02" db="EMBL/GenBank/DDBJ databases">
        <authorList>
            <person name="Meier V. D."/>
        </authorList>
    </citation>
    <scope>NUCLEOTIDE SEQUENCE</scope>
    <source>
        <strain evidence="2">AVDCRST_MAG77</strain>
    </source>
</reference>
<sequence>VSLPNQQDQVGIDQRSQAGDRRVADIAHVLWHRHAVRRHEPGPRALL</sequence>
<protein>
    <submittedName>
        <fullName evidence="2">Uncharacterized protein</fullName>
    </submittedName>
</protein>
<dbReference type="AlphaFoldDB" id="A0A6J4IUR0"/>
<proteinExistence type="predicted"/>
<feature type="region of interest" description="Disordered" evidence="1">
    <location>
        <begin position="1"/>
        <end position="20"/>
    </location>
</feature>
<evidence type="ECO:0000313" key="2">
    <source>
        <dbReference type="EMBL" id="CAA9260528.1"/>
    </source>
</evidence>